<gene>
    <name evidence="1" type="ORF">R69888_00221</name>
</gene>
<dbReference type="Proteomes" id="UP000672526">
    <property type="component" value="Unassembled WGS sequence"/>
</dbReference>
<dbReference type="EMBL" id="CAJNBK010000001">
    <property type="protein sequence ID" value="CAE6690731.1"/>
    <property type="molecule type" value="Genomic_DNA"/>
</dbReference>
<accession>A0ABN7KFK2</accession>
<organism evidence="1 2">
    <name type="scientific">Paraburkholderia haematera</name>
    <dbReference type="NCBI Taxonomy" id="2793077"/>
    <lineage>
        <taxon>Bacteria</taxon>
        <taxon>Pseudomonadati</taxon>
        <taxon>Pseudomonadota</taxon>
        <taxon>Betaproteobacteria</taxon>
        <taxon>Burkholderiales</taxon>
        <taxon>Burkholderiaceae</taxon>
        <taxon>Paraburkholderia</taxon>
    </lineage>
</organism>
<keyword evidence="2" id="KW-1185">Reference proteome</keyword>
<evidence type="ECO:0000313" key="2">
    <source>
        <dbReference type="Proteomes" id="UP000672526"/>
    </source>
</evidence>
<protein>
    <submittedName>
        <fullName evidence="1">Uncharacterized protein</fullName>
    </submittedName>
</protein>
<evidence type="ECO:0000313" key="1">
    <source>
        <dbReference type="EMBL" id="CAE6690731.1"/>
    </source>
</evidence>
<reference evidence="1 2" key="1">
    <citation type="submission" date="2021-02" db="EMBL/GenBank/DDBJ databases">
        <authorList>
            <person name="Vanwijnsberghe S."/>
        </authorList>
    </citation>
    <scope>NUCLEOTIDE SEQUENCE [LARGE SCALE GENOMIC DNA]</scope>
    <source>
        <strain evidence="1 2">LMG 31837</strain>
    </source>
</reference>
<sequence length="66" mass="7597">MRKHDGILEVPQTECSRIAKPKRWLYEIRVGARSAAGSMTALSLTPNVREHRFQMHHYLLRARGPA</sequence>
<comment type="caution">
    <text evidence="1">The sequence shown here is derived from an EMBL/GenBank/DDBJ whole genome shotgun (WGS) entry which is preliminary data.</text>
</comment>
<name>A0ABN7KFK2_9BURK</name>
<proteinExistence type="predicted"/>